<feature type="transmembrane region" description="Helical" evidence="5">
    <location>
        <begin position="7"/>
        <end position="27"/>
    </location>
</feature>
<dbReference type="NCBIfam" id="NF040606">
    <property type="entry name" value="CytoC_perox"/>
    <property type="match status" value="1"/>
</dbReference>
<sequence>MRIARFFAYVLAIVAGLYLVVAVLYAIPVALGAFDDTLEVKFDRPDPAIVADYDNGLTQAQKESFYHLSQGSEILPWTFLTAVDVADSGSTKPFVEDLGRFGLLPDPANKDGLPVGLTLSSNSFTFGMEFAGITCAACHVGELRHNGKTVRVDGAPNMFNMQLFYSQAVDAFTATLNDRGKLWRALKRLGRQDYERYGIAAPLVRPATLVYYGVNVLMRRDVLDARRELIDVIGIAKAQRDPEHATSGFGRLDAFDGTRNFILTRLRKEDSQGGFKVNTANLVKLDAAVKFPPLWSQKAQPPQAVEYYRDQPEKFPQVWGFKDYDWVEWTIDTNTVMERNVTETLGAGATVILDPAKSSSLFESSIPLSNMHELEWLAYYIDPPRWPAAAFGAVKPDLSASGEQIFKTRCASCHEYGSDQRTSAGLIKLRGMRPEAVGTDATAALRISCPVPDIGALAVEPKSYTAADAELLKDCAGVKAGAAFTGNSFARTVQTAVDGIKQKAYATGGIDAARQRMMEDLARRGSVAWRDTLLDTQSPYGPYAARPLYGAWAAAPYLHNGSVPTLYDLLLPPDQRPKTFALGARNYDPVKLGFVVTRSCDRQDCLVDTSRTGDGNGGHIWGTDLTESDRMALLEFLKTY</sequence>
<feature type="domain" description="Cytochrome c" evidence="6">
    <location>
        <begin position="397"/>
        <end position="504"/>
    </location>
</feature>
<evidence type="ECO:0000256" key="3">
    <source>
        <dbReference type="ARBA" id="ARBA00023004"/>
    </source>
</evidence>
<proteinExistence type="predicted"/>
<comment type="caution">
    <text evidence="7">The sequence shown here is derived from an EMBL/GenBank/DDBJ whole genome shotgun (WGS) entry which is preliminary data.</text>
</comment>
<keyword evidence="2 4" id="KW-0479">Metal-binding</keyword>
<evidence type="ECO:0000313" key="7">
    <source>
        <dbReference type="EMBL" id="GLS19915.1"/>
    </source>
</evidence>
<protein>
    <recommendedName>
        <fullName evidence="6">Cytochrome c domain-containing protein</fullName>
    </recommendedName>
</protein>
<keyword evidence="5" id="KW-0472">Membrane</keyword>
<keyword evidence="5" id="KW-0812">Transmembrane</keyword>
<evidence type="ECO:0000313" key="8">
    <source>
        <dbReference type="Proteomes" id="UP001156882"/>
    </source>
</evidence>
<evidence type="ECO:0000256" key="1">
    <source>
        <dbReference type="ARBA" id="ARBA00022617"/>
    </source>
</evidence>
<dbReference type="Gene3D" id="1.10.760.10">
    <property type="entry name" value="Cytochrome c-like domain"/>
    <property type="match status" value="1"/>
</dbReference>
<organism evidence="7 8">
    <name type="scientific">Labrys miyagiensis</name>
    <dbReference type="NCBI Taxonomy" id="346912"/>
    <lineage>
        <taxon>Bacteria</taxon>
        <taxon>Pseudomonadati</taxon>
        <taxon>Pseudomonadota</taxon>
        <taxon>Alphaproteobacteria</taxon>
        <taxon>Hyphomicrobiales</taxon>
        <taxon>Xanthobacteraceae</taxon>
        <taxon>Labrys</taxon>
    </lineage>
</organism>
<dbReference type="InterPro" id="IPR036909">
    <property type="entry name" value="Cyt_c-like_dom_sf"/>
</dbReference>
<dbReference type="Proteomes" id="UP001156882">
    <property type="component" value="Unassembled WGS sequence"/>
</dbReference>
<dbReference type="PANTHER" id="PTHR30600">
    <property type="entry name" value="CYTOCHROME C PEROXIDASE-RELATED"/>
    <property type="match status" value="1"/>
</dbReference>
<dbReference type="RefSeq" id="WP_284312970.1">
    <property type="nucleotide sequence ID" value="NZ_BSPC01000026.1"/>
</dbReference>
<dbReference type="PROSITE" id="PS51007">
    <property type="entry name" value="CYTC"/>
    <property type="match status" value="1"/>
</dbReference>
<dbReference type="PANTHER" id="PTHR30600:SF9">
    <property type="entry name" value="BLR7738 PROTEIN"/>
    <property type="match status" value="1"/>
</dbReference>
<evidence type="ECO:0000256" key="4">
    <source>
        <dbReference type="PROSITE-ProRule" id="PRU00433"/>
    </source>
</evidence>
<dbReference type="SUPFAM" id="SSF46626">
    <property type="entry name" value="Cytochrome c"/>
    <property type="match status" value="1"/>
</dbReference>
<keyword evidence="8" id="KW-1185">Reference proteome</keyword>
<name>A0ABQ6CM24_9HYPH</name>
<accession>A0ABQ6CM24</accession>
<keyword evidence="5" id="KW-1133">Transmembrane helix</keyword>
<dbReference type="InterPro" id="IPR051395">
    <property type="entry name" value="Cytochrome_c_Peroxidase/MauG"/>
</dbReference>
<dbReference type="EMBL" id="BSPC01000026">
    <property type="protein sequence ID" value="GLS19915.1"/>
    <property type="molecule type" value="Genomic_DNA"/>
</dbReference>
<keyword evidence="3 4" id="KW-0408">Iron</keyword>
<keyword evidence="1 4" id="KW-0349">Heme</keyword>
<reference evidence="8" key="1">
    <citation type="journal article" date="2019" name="Int. J. Syst. Evol. Microbiol.">
        <title>The Global Catalogue of Microorganisms (GCM) 10K type strain sequencing project: providing services to taxonomists for standard genome sequencing and annotation.</title>
        <authorList>
            <consortium name="The Broad Institute Genomics Platform"/>
            <consortium name="The Broad Institute Genome Sequencing Center for Infectious Disease"/>
            <person name="Wu L."/>
            <person name="Ma J."/>
        </authorList>
    </citation>
    <scope>NUCLEOTIDE SEQUENCE [LARGE SCALE GENOMIC DNA]</scope>
    <source>
        <strain evidence="8">NBRC 101365</strain>
    </source>
</reference>
<evidence type="ECO:0000256" key="2">
    <source>
        <dbReference type="ARBA" id="ARBA00022723"/>
    </source>
</evidence>
<evidence type="ECO:0000259" key="6">
    <source>
        <dbReference type="PROSITE" id="PS51007"/>
    </source>
</evidence>
<dbReference type="Pfam" id="PF21419">
    <property type="entry name" value="RoxA-like_Cyt-c"/>
    <property type="match status" value="1"/>
</dbReference>
<dbReference type="InterPro" id="IPR047758">
    <property type="entry name" value="CytoC_perox"/>
</dbReference>
<gene>
    <name evidence="7" type="ORF">GCM10007874_29320</name>
</gene>
<dbReference type="InterPro" id="IPR009056">
    <property type="entry name" value="Cyt_c-like_dom"/>
</dbReference>
<evidence type="ECO:0000256" key="5">
    <source>
        <dbReference type="SAM" id="Phobius"/>
    </source>
</evidence>